<evidence type="ECO:0000313" key="2">
    <source>
        <dbReference type="Proteomes" id="UP000233649"/>
    </source>
</evidence>
<comment type="caution">
    <text evidence="1">The sequence shown here is derived from an EMBL/GenBank/DDBJ whole genome shotgun (WGS) entry which is preliminary data.</text>
</comment>
<dbReference type="EMBL" id="PHFD01000006">
    <property type="protein sequence ID" value="PKH48235.1"/>
    <property type="molecule type" value="Genomic_DNA"/>
</dbReference>
<name>A0A2J1E0S7_9CHLR</name>
<feature type="non-terminal residue" evidence="1">
    <location>
        <position position="29"/>
    </location>
</feature>
<evidence type="ECO:0000313" key="1">
    <source>
        <dbReference type="EMBL" id="PKH48235.1"/>
    </source>
</evidence>
<dbReference type="Proteomes" id="UP000233649">
    <property type="component" value="Unassembled WGS sequence"/>
</dbReference>
<organism evidence="1 2">
    <name type="scientific">Dehalococcoides mccartyi</name>
    <dbReference type="NCBI Taxonomy" id="61435"/>
    <lineage>
        <taxon>Bacteria</taxon>
        <taxon>Bacillati</taxon>
        <taxon>Chloroflexota</taxon>
        <taxon>Dehalococcoidia</taxon>
        <taxon>Dehalococcoidales</taxon>
        <taxon>Dehalococcoidaceae</taxon>
        <taxon>Dehalococcoides</taxon>
    </lineage>
</organism>
<proteinExistence type="predicted"/>
<gene>
    <name evidence="1" type="ORF">CVH13_00018</name>
</gene>
<dbReference type="AlphaFoldDB" id="A0A2J1E0S7"/>
<sequence length="29" mass="3082">MSERPLSLYLSKNGVIIAGILGIISPTHT</sequence>
<protein>
    <submittedName>
        <fullName evidence="1">Uncharacterized protein</fullName>
    </submittedName>
</protein>
<accession>A0A2J1E0S7</accession>
<reference evidence="1 2" key="1">
    <citation type="journal article" date="2017" name="FEMS Microbiol. Ecol.">
        <title>Reconstructed genomes of novel Dehalococcoides mccartyi strains from 1,2,3,4-tetrachlorodibenzo-p-dioxin-dechlorinating enrichment cultures reveal divergent reductive dehalogenase gene profiles.</title>
        <authorList>
            <person name="Dam H.T."/>
            <person name="Vollmers J."/>
            <person name="Kaster A.K."/>
            <person name="Haggblom M.M."/>
        </authorList>
    </citation>
    <scope>NUCLEOTIDE SEQUENCE [LARGE SCALE GENOMIC DNA]</scope>
    <source>
        <strain evidence="1 2">H1-3-2.001</strain>
    </source>
</reference>